<dbReference type="GO" id="GO:0005886">
    <property type="term" value="C:plasma membrane"/>
    <property type="evidence" value="ECO:0007669"/>
    <property type="project" value="UniProtKB-SubCell"/>
</dbReference>
<evidence type="ECO:0000256" key="2">
    <source>
        <dbReference type="ARBA" id="ARBA00022475"/>
    </source>
</evidence>
<reference evidence="8" key="1">
    <citation type="submission" date="2020-10" db="EMBL/GenBank/DDBJ databases">
        <authorList>
            <person name="Gilroy R."/>
        </authorList>
    </citation>
    <scope>NUCLEOTIDE SEQUENCE</scope>
    <source>
        <strain evidence="8">CHK188-20938</strain>
    </source>
</reference>
<dbReference type="InterPro" id="IPR027022">
    <property type="entry name" value="ABC_permease_BceB-typ"/>
</dbReference>
<proteinExistence type="inferred from homology"/>
<keyword evidence="4 6" id="KW-1133">Transmembrane helix</keyword>
<accession>A0A9D1P3D9</accession>
<keyword evidence="3 6" id="KW-0812">Transmembrane</keyword>
<organism evidence="8 9">
    <name type="scientific">Candidatus Scatomonas pullistercoris</name>
    <dbReference type="NCBI Taxonomy" id="2840920"/>
    <lineage>
        <taxon>Bacteria</taxon>
        <taxon>Bacillati</taxon>
        <taxon>Bacillota</taxon>
        <taxon>Clostridia</taxon>
        <taxon>Lachnospirales</taxon>
        <taxon>Lachnospiraceae</taxon>
        <taxon>Lachnospiraceae incertae sedis</taxon>
        <taxon>Candidatus Scatomonas</taxon>
    </lineage>
</organism>
<evidence type="ECO:0000313" key="8">
    <source>
        <dbReference type="EMBL" id="HIV25582.1"/>
    </source>
</evidence>
<dbReference type="Proteomes" id="UP000824169">
    <property type="component" value="Unassembled WGS sequence"/>
</dbReference>
<gene>
    <name evidence="8" type="ORF">IAB71_07340</name>
</gene>
<dbReference type="PANTHER" id="PTHR46795">
    <property type="entry name" value="ABC TRANSPORTER PERMEASE-RELATED-RELATED"/>
    <property type="match status" value="1"/>
</dbReference>
<dbReference type="PANTHER" id="PTHR46795:SF3">
    <property type="entry name" value="ABC TRANSPORTER PERMEASE"/>
    <property type="match status" value="1"/>
</dbReference>
<evidence type="ECO:0000259" key="7">
    <source>
        <dbReference type="Pfam" id="PF02687"/>
    </source>
</evidence>
<feature type="transmembrane region" description="Helical" evidence="6">
    <location>
        <begin position="201"/>
        <end position="219"/>
    </location>
</feature>
<keyword evidence="5 6" id="KW-0472">Membrane</keyword>
<dbReference type="AlphaFoldDB" id="A0A9D1P3D9"/>
<dbReference type="GO" id="GO:0055085">
    <property type="term" value="P:transmembrane transport"/>
    <property type="evidence" value="ECO:0007669"/>
    <property type="project" value="UniProtKB-UniRule"/>
</dbReference>
<reference evidence="8" key="2">
    <citation type="journal article" date="2021" name="PeerJ">
        <title>Extensive microbial diversity within the chicken gut microbiome revealed by metagenomics and culture.</title>
        <authorList>
            <person name="Gilroy R."/>
            <person name="Ravi A."/>
            <person name="Getino M."/>
            <person name="Pursley I."/>
            <person name="Horton D.L."/>
            <person name="Alikhan N.F."/>
            <person name="Baker D."/>
            <person name="Gharbi K."/>
            <person name="Hall N."/>
            <person name="Watson M."/>
            <person name="Adriaenssens E.M."/>
            <person name="Foster-Nyarko E."/>
            <person name="Jarju S."/>
            <person name="Secka A."/>
            <person name="Antonio M."/>
            <person name="Oren A."/>
            <person name="Chaudhuri R.R."/>
            <person name="La Ragione R."/>
            <person name="Hildebrand F."/>
            <person name="Pallen M.J."/>
        </authorList>
    </citation>
    <scope>NUCLEOTIDE SEQUENCE</scope>
    <source>
        <strain evidence="8">CHK188-20938</strain>
    </source>
</reference>
<comment type="subcellular location">
    <subcellularLocation>
        <location evidence="1 6">Cell membrane</location>
        <topology evidence="1 6">Multi-pass membrane protein</topology>
    </subcellularLocation>
</comment>
<feature type="transmembrane region" description="Helical" evidence="6">
    <location>
        <begin position="547"/>
        <end position="574"/>
    </location>
</feature>
<feature type="transmembrane region" description="Helical" evidence="6">
    <location>
        <begin position="149"/>
        <end position="172"/>
    </location>
</feature>
<dbReference type="EMBL" id="DVOO01000020">
    <property type="protein sequence ID" value="HIV25582.1"/>
    <property type="molecule type" value="Genomic_DNA"/>
</dbReference>
<evidence type="ECO:0000256" key="5">
    <source>
        <dbReference type="ARBA" id="ARBA00023136"/>
    </source>
</evidence>
<feature type="domain" description="ABC3 transporter permease C-terminal" evidence="7">
    <location>
        <begin position="64"/>
        <end position="182"/>
    </location>
</feature>
<keyword evidence="2 6" id="KW-1003">Cell membrane</keyword>
<feature type="transmembrane region" description="Helical" evidence="6">
    <location>
        <begin position="225"/>
        <end position="254"/>
    </location>
</feature>
<evidence type="ECO:0000256" key="3">
    <source>
        <dbReference type="ARBA" id="ARBA00022692"/>
    </source>
</evidence>
<dbReference type="Pfam" id="PF02687">
    <property type="entry name" value="FtsX"/>
    <property type="match status" value="1"/>
</dbReference>
<comment type="caution">
    <text evidence="8">The sequence shown here is derived from an EMBL/GenBank/DDBJ whole genome shotgun (WGS) entry which is preliminary data.</text>
</comment>
<evidence type="ECO:0000256" key="6">
    <source>
        <dbReference type="PIRNR" id="PIRNR018968"/>
    </source>
</evidence>
<feature type="transmembrane region" description="Helical" evidence="6">
    <location>
        <begin position="642"/>
        <end position="667"/>
    </location>
</feature>
<feature type="transmembrane region" description="Helical" evidence="6">
    <location>
        <begin position="608"/>
        <end position="630"/>
    </location>
</feature>
<sequence length="679" mass="75825">MKKGIYLKLALTGVSKNRKMYFPYILTCTGMVMMFYIIYFLSRDTYVASMRGGATMQIMLSLGSGITGIFSVIFLFYTNSFLIRRRKKEFGLYNILGMNKRNLARILFWECLVIAAAALAAGLFLGILLSKAGELILSNILSGAVSFQFYIDGRAVATTIVLFGVIFLLILLNSLRQIHFSNPRELLESDRVGEKPPRANWIAAVLGVLMLGFAYYLTLTIEDPMVAFVIFFGAVALVIVGTYLVFISGSVAFLKILQKNRRYYYKPNHFVSVSSMAYRMKKNGAGLASICILSTMVLVMVSATMCLYVGAENSLRNMYPRDLVVETYSLDEEAEPLVIGAVQEALQEQGASGENILHYHYMASAVMQKGGEICFDPDQINALAAATDMRQLFVVPLADYNRLMGQEETLNEGEALIYVTKGGSFEGETISLDGEESWKIKKQAEGFVQNGIDSQQVIPSIYLFLSDQDFQKAAELYDRMEEKYSESTYSAVNVQHNYYGVDISGGDAVQMRVQKDLEQRLAELAAADEDFPVVMADCVAENRADFYAVYGGIFFLGAILGLVFILGTVLIVYYKQITEGYEDQARFTILKKVGMTGREIRKSINSQVLTVFFLPLIAAGIHTAFAFPMVQKLLLLFGLTDTRLFLLVNVGCFLVFTVFYVAVYVATSRSYYRIVSRPE</sequence>
<keyword evidence="6" id="KW-0813">Transport</keyword>
<comment type="similarity">
    <text evidence="6">Belongs to the ABC-4 integral membrane protein family.</text>
</comment>
<feature type="transmembrane region" description="Helical" evidence="6">
    <location>
        <begin position="106"/>
        <end position="129"/>
    </location>
</feature>
<dbReference type="InterPro" id="IPR003838">
    <property type="entry name" value="ABC3_permease_C"/>
</dbReference>
<feature type="transmembrane region" description="Helical" evidence="6">
    <location>
        <begin position="21"/>
        <end position="42"/>
    </location>
</feature>
<evidence type="ECO:0000256" key="1">
    <source>
        <dbReference type="ARBA" id="ARBA00004651"/>
    </source>
</evidence>
<dbReference type="InterPro" id="IPR052536">
    <property type="entry name" value="ABC-4_Integral_Memb_Prot"/>
</dbReference>
<evidence type="ECO:0000256" key="4">
    <source>
        <dbReference type="ARBA" id="ARBA00022989"/>
    </source>
</evidence>
<dbReference type="PIRSF" id="PIRSF018968">
    <property type="entry name" value="ABC_permease_BceB"/>
    <property type="match status" value="1"/>
</dbReference>
<name>A0A9D1P3D9_9FIRM</name>
<feature type="transmembrane region" description="Helical" evidence="6">
    <location>
        <begin position="285"/>
        <end position="311"/>
    </location>
</feature>
<protein>
    <submittedName>
        <fullName evidence="8">FtsX-like permease family protein</fullName>
    </submittedName>
</protein>
<feature type="transmembrane region" description="Helical" evidence="6">
    <location>
        <begin position="54"/>
        <end position="77"/>
    </location>
</feature>
<evidence type="ECO:0000313" key="9">
    <source>
        <dbReference type="Proteomes" id="UP000824169"/>
    </source>
</evidence>